<dbReference type="Pfam" id="PF00583">
    <property type="entry name" value="Acetyltransf_1"/>
    <property type="match status" value="1"/>
</dbReference>
<dbReference type="GO" id="GO:0005840">
    <property type="term" value="C:ribosome"/>
    <property type="evidence" value="ECO:0007669"/>
    <property type="project" value="UniProtKB-KW"/>
</dbReference>
<keyword evidence="4" id="KW-0689">Ribosomal protein</keyword>
<dbReference type="InterPro" id="IPR050832">
    <property type="entry name" value="Bact_Acetyltransf"/>
</dbReference>
<evidence type="ECO:0000256" key="2">
    <source>
        <dbReference type="ARBA" id="ARBA00023315"/>
    </source>
</evidence>
<proteinExistence type="predicted"/>
<dbReference type="GO" id="GO:0016747">
    <property type="term" value="F:acyltransferase activity, transferring groups other than amino-acyl groups"/>
    <property type="evidence" value="ECO:0007669"/>
    <property type="project" value="InterPro"/>
</dbReference>
<comment type="caution">
    <text evidence="4">The sequence shown here is derived from an EMBL/GenBank/DDBJ whole genome shotgun (WGS) entry which is preliminary data.</text>
</comment>
<dbReference type="EMBL" id="JADOUF010000001">
    <property type="protein sequence ID" value="MBG6134001.1"/>
    <property type="molecule type" value="Genomic_DNA"/>
</dbReference>
<keyword evidence="1" id="KW-0808">Transferase</keyword>
<evidence type="ECO:0000313" key="4">
    <source>
        <dbReference type="EMBL" id="MBG6134001.1"/>
    </source>
</evidence>
<dbReference type="PANTHER" id="PTHR43877">
    <property type="entry name" value="AMINOALKYLPHOSPHONATE N-ACETYLTRANSFERASE-RELATED-RELATED"/>
    <property type="match status" value="1"/>
</dbReference>
<protein>
    <submittedName>
        <fullName evidence="4">Ribosomal protein S18 acetylase RimI-like enzyme</fullName>
    </submittedName>
</protein>
<reference evidence="4" key="1">
    <citation type="submission" date="2020-11" db="EMBL/GenBank/DDBJ databases">
        <title>Sequencing the genomes of 1000 actinobacteria strains.</title>
        <authorList>
            <person name="Klenk H.-P."/>
        </authorList>
    </citation>
    <scope>NUCLEOTIDE SEQUENCE</scope>
    <source>
        <strain evidence="4">DSM 45356</strain>
    </source>
</reference>
<dbReference type="Gene3D" id="3.40.630.30">
    <property type="match status" value="1"/>
</dbReference>
<dbReference type="RefSeq" id="WP_197001292.1">
    <property type="nucleotide sequence ID" value="NZ_BONS01000045.1"/>
</dbReference>
<dbReference type="PROSITE" id="PS51186">
    <property type="entry name" value="GNAT"/>
    <property type="match status" value="1"/>
</dbReference>
<dbReference type="Proteomes" id="UP000622552">
    <property type="component" value="Unassembled WGS sequence"/>
</dbReference>
<keyword evidence="2" id="KW-0012">Acyltransferase</keyword>
<organism evidence="4 5">
    <name type="scientific">Longispora fulva</name>
    <dbReference type="NCBI Taxonomy" id="619741"/>
    <lineage>
        <taxon>Bacteria</taxon>
        <taxon>Bacillati</taxon>
        <taxon>Actinomycetota</taxon>
        <taxon>Actinomycetes</taxon>
        <taxon>Micromonosporales</taxon>
        <taxon>Micromonosporaceae</taxon>
        <taxon>Longispora</taxon>
    </lineage>
</organism>
<gene>
    <name evidence="4" type="ORF">IW245_000195</name>
</gene>
<dbReference type="AlphaFoldDB" id="A0A8J7KIH8"/>
<dbReference type="CDD" id="cd04301">
    <property type="entry name" value="NAT_SF"/>
    <property type="match status" value="1"/>
</dbReference>
<evidence type="ECO:0000256" key="1">
    <source>
        <dbReference type="ARBA" id="ARBA00022679"/>
    </source>
</evidence>
<dbReference type="SUPFAM" id="SSF55729">
    <property type="entry name" value="Acyl-CoA N-acyltransferases (Nat)"/>
    <property type="match status" value="1"/>
</dbReference>
<keyword evidence="4" id="KW-0687">Ribonucleoprotein</keyword>
<sequence>MAEIIIRRVTPSDAAAVRALRLEALATAPLAFGSTLAEVQARPVEFWTEQIAKNSTGGEVSQFLAVADGRLLGSVIGSAEGDLTFIYGVYVRPEARGLGLLDRLTEAVAAWSVEHGRTELRLDVGTHNQPAVNAYRRLGFTETGHTAPYEHGEGLTELDEMEMSKVLA</sequence>
<accession>A0A8J7KIH8</accession>
<evidence type="ECO:0000259" key="3">
    <source>
        <dbReference type="PROSITE" id="PS51186"/>
    </source>
</evidence>
<feature type="domain" description="N-acetyltransferase" evidence="3">
    <location>
        <begin position="4"/>
        <end position="168"/>
    </location>
</feature>
<evidence type="ECO:0000313" key="5">
    <source>
        <dbReference type="Proteomes" id="UP000622552"/>
    </source>
</evidence>
<dbReference type="PANTHER" id="PTHR43877:SF2">
    <property type="entry name" value="AMINOALKYLPHOSPHONATE N-ACETYLTRANSFERASE-RELATED"/>
    <property type="match status" value="1"/>
</dbReference>
<keyword evidence="5" id="KW-1185">Reference proteome</keyword>
<name>A0A8J7KIH8_9ACTN</name>
<dbReference type="InterPro" id="IPR016181">
    <property type="entry name" value="Acyl_CoA_acyltransferase"/>
</dbReference>
<dbReference type="InterPro" id="IPR000182">
    <property type="entry name" value="GNAT_dom"/>
</dbReference>